<dbReference type="EMBL" id="OOIL02005354">
    <property type="protein sequence ID" value="VFQ94499.1"/>
    <property type="molecule type" value="Genomic_DNA"/>
</dbReference>
<evidence type="ECO:0000313" key="2">
    <source>
        <dbReference type="EMBL" id="VFQ94499.1"/>
    </source>
</evidence>
<accession>A0A484N0X5</accession>
<dbReference type="Proteomes" id="UP000595140">
    <property type="component" value="Unassembled WGS sequence"/>
</dbReference>
<feature type="region of interest" description="Disordered" evidence="1">
    <location>
        <begin position="51"/>
        <end position="80"/>
    </location>
</feature>
<dbReference type="AlphaFoldDB" id="A0A484N0X5"/>
<organism evidence="2 3">
    <name type="scientific">Cuscuta campestris</name>
    <dbReference type="NCBI Taxonomy" id="132261"/>
    <lineage>
        <taxon>Eukaryota</taxon>
        <taxon>Viridiplantae</taxon>
        <taxon>Streptophyta</taxon>
        <taxon>Embryophyta</taxon>
        <taxon>Tracheophyta</taxon>
        <taxon>Spermatophyta</taxon>
        <taxon>Magnoliopsida</taxon>
        <taxon>eudicotyledons</taxon>
        <taxon>Gunneridae</taxon>
        <taxon>Pentapetalae</taxon>
        <taxon>asterids</taxon>
        <taxon>lamiids</taxon>
        <taxon>Solanales</taxon>
        <taxon>Convolvulaceae</taxon>
        <taxon>Cuscuteae</taxon>
        <taxon>Cuscuta</taxon>
        <taxon>Cuscuta subgen. Grammica</taxon>
        <taxon>Cuscuta sect. Cleistogrammica</taxon>
    </lineage>
</organism>
<evidence type="ECO:0000313" key="3">
    <source>
        <dbReference type="Proteomes" id="UP000595140"/>
    </source>
</evidence>
<gene>
    <name evidence="2" type="ORF">CCAM_LOCUS36275</name>
</gene>
<sequence length="80" mass="8688">MASLLNSFQSMTLSNIKYNPVRTPHLSCQISPSPPRRRLLVRAIETDSQEVEAKVPDKAPSASGSGINQILGIKGAKQEK</sequence>
<keyword evidence="3" id="KW-1185">Reference proteome</keyword>
<protein>
    <submittedName>
        <fullName evidence="2">Uncharacterized protein</fullName>
    </submittedName>
</protein>
<dbReference type="OrthoDB" id="434972at2759"/>
<proteinExistence type="predicted"/>
<name>A0A484N0X5_9ASTE</name>
<reference evidence="2 3" key="1">
    <citation type="submission" date="2018-04" db="EMBL/GenBank/DDBJ databases">
        <authorList>
            <person name="Vogel A."/>
        </authorList>
    </citation>
    <scope>NUCLEOTIDE SEQUENCE [LARGE SCALE GENOMIC DNA]</scope>
</reference>
<feature type="non-terminal residue" evidence="2">
    <location>
        <position position="80"/>
    </location>
</feature>
<evidence type="ECO:0000256" key="1">
    <source>
        <dbReference type="SAM" id="MobiDB-lite"/>
    </source>
</evidence>